<evidence type="ECO:0000313" key="5">
    <source>
        <dbReference type="EMBL" id="MBD2757843.1"/>
    </source>
</evidence>
<dbReference type="Proteomes" id="UP000653797">
    <property type="component" value="Unassembled WGS sequence"/>
</dbReference>
<evidence type="ECO:0000256" key="1">
    <source>
        <dbReference type="ARBA" id="ARBA00023015"/>
    </source>
</evidence>
<organism evidence="5 6">
    <name type="scientific">Spirosoma validum</name>
    <dbReference type="NCBI Taxonomy" id="2771355"/>
    <lineage>
        <taxon>Bacteria</taxon>
        <taxon>Pseudomonadati</taxon>
        <taxon>Bacteroidota</taxon>
        <taxon>Cytophagia</taxon>
        <taxon>Cytophagales</taxon>
        <taxon>Cytophagaceae</taxon>
        <taxon>Spirosoma</taxon>
    </lineage>
</organism>
<dbReference type="PROSITE" id="PS01124">
    <property type="entry name" value="HTH_ARAC_FAMILY_2"/>
    <property type="match status" value="1"/>
</dbReference>
<reference evidence="5" key="1">
    <citation type="submission" date="2020-09" db="EMBL/GenBank/DDBJ databases">
        <authorList>
            <person name="Kim M.K."/>
        </authorList>
    </citation>
    <scope>NUCLEOTIDE SEQUENCE</scope>
    <source>
        <strain evidence="5">BT704</strain>
    </source>
</reference>
<keyword evidence="1" id="KW-0805">Transcription regulation</keyword>
<dbReference type="InterPro" id="IPR018060">
    <property type="entry name" value="HTH_AraC"/>
</dbReference>
<feature type="domain" description="HTH araC/xylS-type" evidence="4">
    <location>
        <begin position="227"/>
        <end position="325"/>
    </location>
</feature>
<accession>A0A927B9Q7</accession>
<evidence type="ECO:0000256" key="3">
    <source>
        <dbReference type="ARBA" id="ARBA00023163"/>
    </source>
</evidence>
<dbReference type="PANTHER" id="PTHR47893">
    <property type="entry name" value="REGULATORY PROTEIN PCHR"/>
    <property type="match status" value="1"/>
</dbReference>
<keyword evidence="2" id="KW-0238">DNA-binding</keyword>
<dbReference type="RefSeq" id="WP_191043463.1">
    <property type="nucleotide sequence ID" value="NZ_JACXAA010000034.1"/>
</dbReference>
<keyword evidence="6" id="KW-1185">Reference proteome</keyword>
<keyword evidence="3" id="KW-0804">Transcription</keyword>
<dbReference type="GO" id="GO:0003700">
    <property type="term" value="F:DNA-binding transcription factor activity"/>
    <property type="evidence" value="ECO:0007669"/>
    <property type="project" value="InterPro"/>
</dbReference>
<gene>
    <name evidence="5" type="ORF">IC230_33590</name>
</gene>
<name>A0A927B9Q7_9BACT</name>
<dbReference type="InterPro" id="IPR009057">
    <property type="entry name" value="Homeodomain-like_sf"/>
</dbReference>
<dbReference type="InterPro" id="IPR053142">
    <property type="entry name" value="PchR_regulatory_protein"/>
</dbReference>
<dbReference type="SUPFAM" id="SSF46689">
    <property type="entry name" value="Homeodomain-like"/>
    <property type="match status" value="2"/>
</dbReference>
<dbReference type="GO" id="GO:0043565">
    <property type="term" value="F:sequence-specific DNA binding"/>
    <property type="evidence" value="ECO:0007669"/>
    <property type="project" value="InterPro"/>
</dbReference>
<comment type="caution">
    <text evidence="5">The sequence shown here is derived from an EMBL/GenBank/DDBJ whole genome shotgun (WGS) entry which is preliminary data.</text>
</comment>
<dbReference type="AlphaFoldDB" id="A0A927B9Q7"/>
<dbReference type="SMART" id="SM00342">
    <property type="entry name" value="HTH_ARAC"/>
    <property type="match status" value="1"/>
</dbReference>
<sequence length="326" mass="37266">MEIEFVTSPDYNFLAHFSEKYNIPITGDTLTIPASLGSGSIKKIDLAPDFKLLVHDYRLKEEFIIKRRPAQSHFDLISIICHSNDELVSLSTRERQIKLAKNTEFAIQISSTDLDSVIRFPANTHIYFTVVGITARKLKSLLNLKRPNSIIQTILDNKPGFLFYESISPAVQAILRQIRNANEDNDLGLFYYQLKVQELVYLVFKKLLQRESSRHNPISRTDMDKLLQVRTAVLADLSEPPHLQALAKLVGLSQTKMKDLFKQVFGDSIYTYYQKARMEEAAFLLRQGDYSVADVGSELGFVNLSHFSRQFEKYQGITPKKYSSGE</sequence>
<dbReference type="EMBL" id="JACXAA010000034">
    <property type="protein sequence ID" value="MBD2757843.1"/>
    <property type="molecule type" value="Genomic_DNA"/>
</dbReference>
<dbReference type="Pfam" id="PF12833">
    <property type="entry name" value="HTH_18"/>
    <property type="match status" value="1"/>
</dbReference>
<dbReference type="Gene3D" id="1.10.10.60">
    <property type="entry name" value="Homeodomain-like"/>
    <property type="match status" value="2"/>
</dbReference>
<dbReference type="InterPro" id="IPR020449">
    <property type="entry name" value="Tscrpt_reg_AraC-type_HTH"/>
</dbReference>
<dbReference type="PROSITE" id="PS00041">
    <property type="entry name" value="HTH_ARAC_FAMILY_1"/>
    <property type="match status" value="1"/>
</dbReference>
<dbReference type="PANTHER" id="PTHR47893:SF1">
    <property type="entry name" value="REGULATORY PROTEIN PCHR"/>
    <property type="match status" value="1"/>
</dbReference>
<dbReference type="PRINTS" id="PR00032">
    <property type="entry name" value="HTHARAC"/>
</dbReference>
<proteinExistence type="predicted"/>
<protein>
    <submittedName>
        <fullName evidence="5">Helix-turn-helix transcriptional regulator</fullName>
    </submittedName>
</protein>
<evidence type="ECO:0000256" key="2">
    <source>
        <dbReference type="ARBA" id="ARBA00023125"/>
    </source>
</evidence>
<evidence type="ECO:0000313" key="6">
    <source>
        <dbReference type="Proteomes" id="UP000653797"/>
    </source>
</evidence>
<dbReference type="InterPro" id="IPR018062">
    <property type="entry name" value="HTH_AraC-typ_CS"/>
</dbReference>
<evidence type="ECO:0000259" key="4">
    <source>
        <dbReference type="PROSITE" id="PS01124"/>
    </source>
</evidence>